<evidence type="ECO:0000256" key="1">
    <source>
        <dbReference type="ARBA" id="ARBA00005495"/>
    </source>
</evidence>
<dbReference type="Proteomes" id="UP000190274">
    <property type="component" value="Chromosome B"/>
</dbReference>
<gene>
    <name evidence="6" type="ORF">LADA_0B01068G</name>
</gene>
<accession>A0A1G4ISB5</accession>
<reference evidence="7" key="1">
    <citation type="submission" date="2016-03" db="EMBL/GenBank/DDBJ databases">
        <authorList>
            <person name="Devillers H."/>
        </authorList>
    </citation>
    <scope>NUCLEOTIDE SEQUENCE [LARGE SCALE GENOMIC DNA]</scope>
</reference>
<dbReference type="GO" id="GO:0016846">
    <property type="term" value="F:carbon-sulfur lyase activity"/>
    <property type="evidence" value="ECO:0007669"/>
    <property type="project" value="InterPro"/>
</dbReference>
<keyword evidence="3" id="KW-0862">Zinc</keyword>
<sequence length="198" mass="21739">MIFKVRSSKTFRKDTNLRILEFPCGGLISAYLKHISITSMYSQVRGHSPSATSVSQGNAKVLCQCGTISFRASRPKPLAVFICHCTECQKQSASAFGSSYIFPSEGLWPLPDDIRQQLGIWKRKTDSGNTLECYFCKTCGVRILHRSILPDGKPKPTVTIKAGCVEGFTLDGARHIYTRSAVVPVPADSDSGPPQQRP</sequence>
<evidence type="ECO:0000256" key="3">
    <source>
        <dbReference type="ARBA" id="ARBA00022833"/>
    </source>
</evidence>
<evidence type="ECO:0000256" key="2">
    <source>
        <dbReference type="ARBA" id="ARBA00022723"/>
    </source>
</evidence>
<evidence type="ECO:0000256" key="4">
    <source>
        <dbReference type="ARBA" id="ARBA00023239"/>
    </source>
</evidence>
<protein>
    <submittedName>
        <fullName evidence="6">LADA_0B01068g1_1</fullName>
    </submittedName>
</protein>
<keyword evidence="2" id="KW-0479">Metal-binding</keyword>
<comment type="similarity">
    <text evidence="1">Belongs to the Gfa family.</text>
</comment>
<proteinExistence type="inferred from homology"/>
<dbReference type="PANTHER" id="PTHR33337">
    <property type="entry name" value="GFA DOMAIN-CONTAINING PROTEIN"/>
    <property type="match status" value="1"/>
</dbReference>
<dbReference type="OrthoDB" id="5290969at2759"/>
<dbReference type="Gene3D" id="3.90.1590.10">
    <property type="entry name" value="glutathione-dependent formaldehyde- activating enzyme (gfa)"/>
    <property type="match status" value="1"/>
</dbReference>
<dbReference type="SUPFAM" id="SSF51316">
    <property type="entry name" value="Mss4-like"/>
    <property type="match status" value="1"/>
</dbReference>
<dbReference type="PROSITE" id="PS51891">
    <property type="entry name" value="CENP_V_GFA"/>
    <property type="match status" value="1"/>
</dbReference>
<evidence type="ECO:0000313" key="7">
    <source>
        <dbReference type="Proteomes" id="UP000190274"/>
    </source>
</evidence>
<dbReference type="InterPro" id="IPR011057">
    <property type="entry name" value="Mss4-like_sf"/>
</dbReference>
<dbReference type="InterPro" id="IPR006913">
    <property type="entry name" value="CENP-V/GFA"/>
</dbReference>
<dbReference type="EMBL" id="LT598456">
    <property type="protein sequence ID" value="SCU79495.1"/>
    <property type="molecule type" value="Genomic_DNA"/>
</dbReference>
<keyword evidence="7" id="KW-1185">Reference proteome</keyword>
<evidence type="ECO:0000259" key="5">
    <source>
        <dbReference type="PROSITE" id="PS51891"/>
    </source>
</evidence>
<name>A0A1G4ISB5_9SACH</name>
<dbReference type="Pfam" id="PF04828">
    <property type="entry name" value="GFA"/>
    <property type="match status" value="1"/>
</dbReference>
<organism evidence="6 7">
    <name type="scientific">Lachancea dasiensis</name>
    <dbReference type="NCBI Taxonomy" id="1072105"/>
    <lineage>
        <taxon>Eukaryota</taxon>
        <taxon>Fungi</taxon>
        <taxon>Dikarya</taxon>
        <taxon>Ascomycota</taxon>
        <taxon>Saccharomycotina</taxon>
        <taxon>Saccharomycetes</taxon>
        <taxon>Saccharomycetales</taxon>
        <taxon>Saccharomycetaceae</taxon>
        <taxon>Lachancea</taxon>
    </lineage>
</organism>
<dbReference type="AlphaFoldDB" id="A0A1G4ISB5"/>
<keyword evidence="4" id="KW-0456">Lyase</keyword>
<dbReference type="PANTHER" id="PTHR33337:SF3">
    <property type="entry name" value="CENP-V_GFA DOMAIN-CONTAINING PROTEIN"/>
    <property type="match status" value="1"/>
</dbReference>
<dbReference type="GO" id="GO:0046872">
    <property type="term" value="F:metal ion binding"/>
    <property type="evidence" value="ECO:0007669"/>
    <property type="project" value="UniProtKB-KW"/>
</dbReference>
<evidence type="ECO:0000313" key="6">
    <source>
        <dbReference type="EMBL" id="SCU79495.1"/>
    </source>
</evidence>
<feature type="domain" description="CENP-V/GFA" evidence="5">
    <location>
        <begin position="55"/>
        <end position="178"/>
    </location>
</feature>